<feature type="compositionally biased region" description="Polar residues" evidence="1">
    <location>
        <begin position="408"/>
        <end position="422"/>
    </location>
</feature>
<evidence type="ECO:0000313" key="2">
    <source>
        <dbReference type="EMBL" id="KAK3680149.1"/>
    </source>
</evidence>
<protein>
    <submittedName>
        <fullName evidence="2">Uncharacterized protein</fullName>
    </submittedName>
</protein>
<dbReference type="Proteomes" id="UP001274830">
    <property type="component" value="Unassembled WGS sequence"/>
</dbReference>
<organism evidence="2 3">
    <name type="scientific">Recurvomyces mirabilis</name>
    <dbReference type="NCBI Taxonomy" id="574656"/>
    <lineage>
        <taxon>Eukaryota</taxon>
        <taxon>Fungi</taxon>
        <taxon>Dikarya</taxon>
        <taxon>Ascomycota</taxon>
        <taxon>Pezizomycotina</taxon>
        <taxon>Dothideomycetes</taxon>
        <taxon>Dothideomycetidae</taxon>
        <taxon>Mycosphaerellales</taxon>
        <taxon>Teratosphaeriaceae</taxon>
        <taxon>Recurvomyces</taxon>
    </lineage>
</organism>
<feature type="compositionally biased region" description="Polar residues" evidence="1">
    <location>
        <begin position="323"/>
        <end position="333"/>
    </location>
</feature>
<feature type="compositionally biased region" description="Polar residues" evidence="1">
    <location>
        <begin position="27"/>
        <end position="49"/>
    </location>
</feature>
<gene>
    <name evidence="2" type="ORF">LTR78_000526</name>
</gene>
<comment type="caution">
    <text evidence="2">The sequence shown here is derived from an EMBL/GenBank/DDBJ whole genome shotgun (WGS) entry which is preliminary data.</text>
</comment>
<evidence type="ECO:0000313" key="3">
    <source>
        <dbReference type="Proteomes" id="UP001274830"/>
    </source>
</evidence>
<dbReference type="AlphaFoldDB" id="A0AAE1C6M3"/>
<dbReference type="EMBL" id="JAUTXT010000001">
    <property type="protein sequence ID" value="KAK3680149.1"/>
    <property type="molecule type" value="Genomic_DNA"/>
</dbReference>
<feature type="region of interest" description="Disordered" evidence="1">
    <location>
        <begin position="1"/>
        <end position="60"/>
    </location>
</feature>
<feature type="region of interest" description="Disordered" evidence="1">
    <location>
        <begin position="295"/>
        <end position="343"/>
    </location>
</feature>
<proteinExistence type="predicted"/>
<feature type="region of interest" description="Disordered" evidence="1">
    <location>
        <begin position="398"/>
        <end position="432"/>
    </location>
</feature>
<evidence type="ECO:0000256" key="1">
    <source>
        <dbReference type="SAM" id="MobiDB-lite"/>
    </source>
</evidence>
<reference evidence="2" key="1">
    <citation type="submission" date="2023-07" db="EMBL/GenBank/DDBJ databases">
        <title>Black Yeasts Isolated from many extreme environments.</title>
        <authorList>
            <person name="Coleine C."/>
            <person name="Stajich J.E."/>
            <person name="Selbmann L."/>
        </authorList>
    </citation>
    <scope>NUCLEOTIDE SEQUENCE</scope>
    <source>
        <strain evidence="2">CCFEE 5485</strain>
    </source>
</reference>
<name>A0AAE1C6M3_9PEZI</name>
<keyword evidence="3" id="KW-1185">Reference proteome</keyword>
<accession>A0AAE1C6M3</accession>
<sequence length="513" mass="55659">MFAPDRVSSLAHDGENCSQGDPFWQATPRSLPSSNIGSSQPGGPQTQTAPVIKQARQSPLGAVRRPQCTHTIVTRVYDERICFMCGKVPQIGWLYICRQDCELSQDAADPDEHPRVSNESGYFEVQASLAESLSIGAGVIEGMRCGDYTIDQIDKLIEQRRHVLAVIRQEENPTAADAPEMQIQRTKSTRKCTLEDVIASVGSSMAPSPPPLSDLRLNTEPTKADASNATRDATHKIKRQPCNFQVCHTCRPFFKDRLYQSFEQALSGREPPVTEDNWQQLPVFNVAIVRNLGLRTTNSSPPSPHIANTPASQHDGKDEETSDWTPTSVTISETDSESLDEATAYPCPGAGVCPLYSRYAGCAYEHSFDDGLRALNHGFGPEPDLTRMTPENSETRLGRIRGGVSDTPGGSVSTASSVSLPTPNAVPLTPITPTDECFEDALMMRMKKKPGKAATISGPFLNAKPRKRLGFSLRGRDSHSSLGSEVEVEGGVALTEEAVRAGIPDILADNEGP</sequence>